<feature type="domain" description="VOC" evidence="1">
    <location>
        <begin position="1"/>
        <end position="125"/>
    </location>
</feature>
<dbReference type="EMBL" id="JAEDAK010000006">
    <property type="protein sequence ID" value="MBH9577246.1"/>
    <property type="molecule type" value="Genomic_DNA"/>
</dbReference>
<dbReference type="InterPro" id="IPR037523">
    <property type="entry name" value="VOC_core"/>
</dbReference>
<comment type="caution">
    <text evidence="2">The sequence shown here is derived from an EMBL/GenBank/DDBJ whole genome shotgun (WGS) entry which is preliminary data.</text>
</comment>
<proteinExistence type="predicted"/>
<dbReference type="InterPro" id="IPR004360">
    <property type="entry name" value="Glyas_Fos-R_dOase_dom"/>
</dbReference>
<dbReference type="PANTHER" id="PTHR35006:SF2">
    <property type="entry name" value="GLYOXALASE FAMILY PROTEIN (AFU_ORTHOLOGUE AFUA_5G14830)"/>
    <property type="match status" value="1"/>
</dbReference>
<evidence type="ECO:0000313" key="3">
    <source>
        <dbReference type="Proteomes" id="UP000613266"/>
    </source>
</evidence>
<name>A0A931NGK3_9BURK</name>
<dbReference type="RefSeq" id="WP_198111025.1">
    <property type="nucleotide sequence ID" value="NZ_JAEDAK010000006.1"/>
</dbReference>
<dbReference type="PROSITE" id="PS51819">
    <property type="entry name" value="VOC"/>
    <property type="match status" value="1"/>
</dbReference>
<sequence>MIDHLSLVVSDYEKSKAFYAQALAPTGHSRLVELPPRPGAHAGSAGFCHEDGSDFWIGPGVALTPPLHIAFRVPSRAAVDDFHRAALAAGGRDHGAPGLRPQYHPNYYGAYVLDPDGHNIEAVCHEPV</sequence>
<protein>
    <submittedName>
        <fullName evidence="2">VOC family protein</fullName>
    </submittedName>
</protein>
<dbReference type="AlphaFoldDB" id="A0A931NGK3"/>
<dbReference type="Proteomes" id="UP000613266">
    <property type="component" value="Unassembled WGS sequence"/>
</dbReference>
<reference evidence="2" key="1">
    <citation type="submission" date="2020-12" db="EMBL/GenBank/DDBJ databases">
        <title>The genome sequence of Inhella sp. 1Y17.</title>
        <authorList>
            <person name="Liu Y."/>
        </authorList>
    </citation>
    <scope>NUCLEOTIDE SEQUENCE</scope>
    <source>
        <strain evidence="2">1Y17</strain>
    </source>
</reference>
<dbReference type="CDD" id="cd07262">
    <property type="entry name" value="VOC_like"/>
    <property type="match status" value="1"/>
</dbReference>
<dbReference type="PANTHER" id="PTHR35006">
    <property type="entry name" value="GLYOXALASE FAMILY PROTEIN (AFU_ORTHOLOGUE AFUA_5G14830)"/>
    <property type="match status" value="1"/>
</dbReference>
<accession>A0A931NGK3</accession>
<evidence type="ECO:0000259" key="1">
    <source>
        <dbReference type="PROSITE" id="PS51819"/>
    </source>
</evidence>
<keyword evidence="3" id="KW-1185">Reference proteome</keyword>
<dbReference type="InterPro" id="IPR029068">
    <property type="entry name" value="Glyas_Bleomycin-R_OHBP_Dase"/>
</dbReference>
<dbReference type="Pfam" id="PF00903">
    <property type="entry name" value="Glyoxalase"/>
    <property type="match status" value="1"/>
</dbReference>
<evidence type="ECO:0000313" key="2">
    <source>
        <dbReference type="EMBL" id="MBH9577246.1"/>
    </source>
</evidence>
<dbReference type="SUPFAM" id="SSF54593">
    <property type="entry name" value="Glyoxalase/Bleomycin resistance protein/Dihydroxybiphenyl dioxygenase"/>
    <property type="match status" value="1"/>
</dbReference>
<gene>
    <name evidence="2" type="ORF">I7X39_10040</name>
</gene>
<organism evidence="2 3">
    <name type="scientific">Inhella proteolytica</name>
    <dbReference type="NCBI Taxonomy" id="2795029"/>
    <lineage>
        <taxon>Bacteria</taxon>
        <taxon>Pseudomonadati</taxon>
        <taxon>Pseudomonadota</taxon>
        <taxon>Betaproteobacteria</taxon>
        <taxon>Burkholderiales</taxon>
        <taxon>Sphaerotilaceae</taxon>
        <taxon>Inhella</taxon>
    </lineage>
</organism>
<dbReference type="Gene3D" id="3.10.180.10">
    <property type="entry name" value="2,3-Dihydroxybiphenyl 1,2-Dioxygenase, domain 1"/>
    <property type="match status" value="1"/>
</dbReference>